<evidence type="ECO:0000256" key="1">
    <source>
        <dbReference type="ARBA" id="ARBA00005380"/>
    </source>
</evidence>
<keyword evidence="3 7" id="KW-0547">Nucleotide-binding</keyword>
<evidence type="ECO:0000256" key="4">
    <source>
        <dbReference type="ARBA" id="ARBA00022777"/>
    </source>
</evidence>
<dbReference type="PANTHER" id="PTHR46566">
    <property type="entry name" value="1-PHOSPHOFRUCTOKINASE-RELATED"/>
    <property type="match status" value="1"/>
</dbReference>
<dbReference type="NCBIfam" id="TIGR03168">
    <property type="entry name" value="1-PFK"/>
    <property type="match status" value="1"/>
</dbReference>
<keyword evidence="2 7" id="KW-0808">Transferase</keyword>
<dbReference type="InterPro" id="IPR022463">
    <property type="entry name" value="1-PFruKinase"/>
</dbReference>
<evidence type="ECO:0000256" key="7">
    <source>
        <dbReference type="PIRNR" id="PIRNR000535"/>
    </source>
</evidence>
<comment type="catalytic activity">
    <reaction evidence="6 8">
        <text>beta-D-fructose 1-phosphate + ATP = beta-D-fructose 1,6-bisphosphate + ADP + H(+)</text>
        <dbReference type="Rhea" id="RHEA:14213"/>
        <dbReference type="ChEBI" id="CHEBI:15378"/>
        <dbReference type="ChEBI" id="CHEBI:30616"/>
        <dbReference type="ChEBI" id="CHEBI:32966"/>
        <dbReference type="ChEBI" id="CHEBI:138881"/>
        <dbReference type="ChEBI" id="CHEBI:456216"/>
        <dbReference type="EC" id="2.7.1.56"/>
    </reaction>
</comment>
<dbReference type="Proteomes" id="UP001501734">
    <property type="component" value="Unassembled WGS sequence"/>
</dbReference>
<keyword evidence="7" id="KW-0423">Lactose metabolism</keyword>
<dbReference type="InterPro" id="IPR002173">
    <property type="entry name" value="Carboh/pur_kinase_PfkB_CS"/>
</dbReference>
<gene>
    <name evidence="10" type="primary">pfkB</name>
    <name evidence="10" type="ORF">GCM10022410_22470</name>
</gene>
<dbReference type="Gene3D" id="3.40.1190.20">
    <property type="match status" value="1"/>
</dbReference>
<evidence type="ECO:0000259" key="9">
    <source>
        <dbReference type="Pfam" id="PF00294"/>
    </source>
</evidence>
<comment type="caution">
    <text evidence="10">The sequence shown here is derived from an EMBL/GenBank/DDBJ whole genome shotgun (WGS) entry which is preliminary data.</text>
</comment>
<dbReference type="EC" id="2.7.1.144" evidence="7"/>
<accession>A0ABP7W086</accession>
<dbReference type="PROSITE" id="PS00584">
    <property type="entry name" value="PFKB_KINASES_2"/>
    <property type="match status" value="1"/>
</dbReference>
<evidence type="ECO:0000256" key="8">
    <source>
        <dbReference type="RuleBase" id="RU369061"/>
    </source>
</evidence>
<dbReference type="PROSITE" id="PS00583">
    <property type="entry name" value="PFKB_KINASES_1"/>
    <property type="match status" value="1"/>
</dbReference>
<proteinExistence type="inferred from homology"/>
<comment type="similarity">
    <text evidence="1">Belongs to the carbohydrate kinase pfkB family.</text>
</comment>
<name>A0ABP7W086_9BACI</name>
<keyword evidence="5 7" id="KW-0067">ATP-binding</keyword>
<evidence type="ECO:0000313" key="11">
    <source>
        <dbReference type="Proteomes" id="UP001501734"/>
    </source>
</evidence>
<dbReference type="InterPro" id="IPR011611">
    <property type="entry name" value="PfkB_dom"/>
</dbReference>
<comment type="catalytic activity">
    <reaction evidence="7">
        <text>D-tagatofuranose 6-phosphate + ATP = D-tagatofuranose 1,6-bisphosphate + ADP + H(+)</text>
        <dbReference type="Rhea" id="RHEA:12420"/>
        <dbReference type="ChEBI" id="CHEBI:15378"/>
        <dbReference type="ChEBI" id="CHEBI:30616"/>
        <dbReference type="ChEBI" id="CHEBI:58694"/>
        <dbReference type="ChEBI" id="CHEBI:58695"/>
        <dbReference type="ChEBI" id="CHEBI:456216"/>
        <dbReference type="EC" id="2.7.1.144"/>
    </reaction>
</comment>
<evidence type="ECO:0000256" key="5">
    <source>
        <dbReference type="ARBA" id="ARBA00022840"/>
    </source>
</evidence>
<dbReference type="Pfam" id="PF00294">
    <property type="entry name" value="PfkB"/>
    <property type="match status" value="1"/>
</dbReference>
<evidence type="ECO:0000313" key="10">
    <source>
        <dbReference type="EMBL" id="GAA4077249.1"/>
    </source>
</evidence>
<dbReference type="SUPFAM" id="SSF53613">
    <property type="entry name" value="Ribokinase-like"/>
    <property type="match status" value="1"/>
</dbReference>
<comment type="function">
    <text evidence="8">Catalyzes the ATP-dependent phosphorylation of fructose-l-phosphate to fructose-l,6-bisphosphate.</text>
</comment>
<keyword evidence="11" id="KW-1185">Reference proteome</keyword>
<comment type="similarity">
    <text evidence="7">Belongs to the carbohydrate kinase PfkB family. LacC subfamily.</text>
</comment>
<dbReference type="RefSeq" id="WP_344913223.1">
    <property type="nucleotide sequence ID" value="NZ_BAABDL010000122.1"/>
</dbReference>
<keyword evidence="4 8" id="KW-0418">Kinase</keyword>
<reference evidence="11" key="1">
    <citation type="journal article" date="2019" name="Int. J. Syst. Evol. Microbiol.">
        <title>The Global Catalogue of Microorganisms (GCM) 10K type strain sequencing project: providing services to taxonomists for standard genome sequencing and annotation.</title>
        <authorList>
            <consortium name="The Broad Institute Genomics Platform"/>
            <consortium name="The Broad Institute Genome Sequencing Center for Infectious Disease"/>
            <person name="Wu L."/>
            <person name="Ma J."/>
        </authorList>
    </citation>
    <scope>NUCLEOTIDE SEQUENCE [LARGE SCALE GENOMIC DNA]</scope>
    <source>
        <strain evidence="11">JCM 17250</strain>
    </source>
</reference>
<evidence type="ECO:0000256" key="3">
    <source>
        <dbReference type="ARBA" id="ARBA00022741"/>
    </source>
</evidence>
<evidence type="ECO:0000256" key="2">
    <source>
        <dbReference type="ARBA" id="ARBA00022679"/>
    </source>
</evidence>
<comment type="pathway">
    <text evidence="7">Carbohydrate metabolism; D-tagatose 6-phosphate degradation; D-glyceraldehyde 3-phosphate and glycerone phosphate from D-tagatose 6-phosphate: step 1/2.</text>
</comment>
<dbReference type="PANTHER" id="PTHR46566:SF1">
    <property type="entry name" value="1-PHOSPHOFRUCTOKINASE"/>
    <property type="match status" value="1"/>
</dbReference>
<evidence type="ECO:0000256" key="6">
    <source>
        <dbReference type="ARBA" id="ARBA00047745"/>
    </source>
</evidence>
<dbReference type="PIRSF" id="PIRSF000535">
    <property type="entry name" value="1PFK/6PFK/LacC"/>
    <property type="match status" value="1"/>
</dbReference>
<sequence>MLYTLTLNPSIDYIMHINDVKVGETNYANDENMLPGGKGVNVSRVLNQLGVANKALGFIGGHTGRFIEDWLKKEGADHDFISVNGDTRINVKLKGEAETEINGKGPIITKADSEKLLTRVRQLRSTDTIILSGSKSRGLSETFYNQIIDICTEQNISFVIDTNSKELLDILKEKPFLVKPNQAELGQLFNQSIQSKEEAIYYGKKLQEGGAENVIVSLGGDGAIFIDQNQTYLADSPKGKVVNTVGSGDSMIAGFMAGIEKGLTKREAFKLSVQSGSATAFSKDLATKEAILALNNQVIIERVENHEND</sequence>
<dbReference type="CDD" id="cd01164">
    <property type="entry name" value="FruK_PfkB_like"/>
    <property type="match status" value="1"/>
</dbReference>
<feature type="domain" description="Carbohydrate kinase PfkB" evidence="9">
    <location>
        <begin position="6"/>
        <end position="284"/>
    </location>
</feature>
<organism evidence="10 11">
    <name type="scientific">Amphibacillus indicireducens</name>
    <dbReference type="NCBI Taxonomy" id="1076330"/>
    <lineage>
        <taxon>Bacteria</taxon>
        <taxon>Bacillati</taxon>
        <taxon>Bacillota</taxon>
        <taxon>Bacilli</taxon>
        <taxon>Bacillales</taxon>
        <taxon>Bacillaceae</taxon>
        <taxon>Amphibacillus</taxon>
    </lineage>
</organism>
<dbReference type="NCBIfam" id="TIGR03828">
    <property type="entry name" value="pfkB"/>
    <property type="match status" value="1"/>
</dbReference>
<dbReference type="InterPro" id="IPR029056">
    <property type="entry name" value="Ribokinase-like"/>
</dbReference>
<dbReference type="InterPro" id="IPR017583">
    <property type="entry name" value="Tagatose/fructose_Pkinase"/>
</dbReference>
<dbReference type="EMBL" id="BAABDL010000122">
    <property type="protein sequence ID" value="GAA4077249.1"/>
    <property type="molecule type" value="Genomic_DNA"/>
</dbReference>
<protein>
    <recommendedName>
        <fullName evidence="7">Tagatose-6-phosphate kinase</fullName>
        <ecNumber evidence="7">2.7.1.144</ecNumber>
    </recommendedName>
</protein>